<accession>A0ABD2MQU3</accession>
<dbReference type="AlphaFoldDB" id="A0ABD2MQU3"/>
<comment type="caution">
    <text evidence="1">The sequence shown here is derived from an EMBL/GenBank/DDBJ whole genome shotgun (WGS) entry which is preliminary data.</text>
</comment>
<evidence type="ECO:0000313" key="2">
    <source>
        <dbReference type="Proteomes" id="UP001516400"/>
    </source>
</evidence>
<proteinExistence type="predicted"/>
<keyword evidence="2" id="KW-1185">Reference proteome</keyword>
<reference evidence="1 2" key="1">
    <citation type="journal article" date="2021" name="BMC Biol.">
        <title>Horizontally acquired antibacterial genes associated with adaptive radiation of ladybird beetles.</title>
        <authorList>
            <person name="Li H.S."/>
            <person name="Tang X.F."/>
            <person name="Huang Y.H."/>
            <person name="Xu Z.Y."/>
            <person name="Chen M.L."/>
            <person name="Du X.Y."/>
            <person name="Qiu B.Y."/>
            <person name="Chen P.T."/>
            <person name="Zhang W."/>
            <person name="Slipinski A."/>
            <person name="Escalona H.E."/>
            <person name="Waterhouse R.M."/>
            <person name="Zwick A."/>
            <person name="Pang H."/>
        </authorList>
    </citation>
    <scope>NUCLEOTIDE SEQUENCE [LARGE SCALE GENOMIC DNA]</scope>
    <source>
        <strain evidence="1">SYSU2018</strain>
    </source>
</reference>
<sequence>MVFIEERTNVSSGADTLENKTQYSDSSRKLTNKEKRKAEILKKLKCTSCRIRRLAEPRYRNEKFTPKPYLPITLKDPEPLNSDLEEKLEELAKPKQRVIRENKFLYHQVFDSQKERIMRVPKSRNVISNYNGEKK</sequence>
<name>A0ABD2MQU3_9CUCU</name>
<dbReference type="Proteomes" id="UP001516400">
    <property type="component" value="Unassembled WGS sequence"/>
</dbReference>
<gene>
    <name evidence="1" type="ORF">HHI36_007873</name>
</gene>
<organism evidence="1 2">
    <name type="scientific">Cryptolaemus montrouzieri</name>
    <dbReference type="NCBI Taxonomy" id="559131"/>
    <lineage>
        <taxon>Eukaryota</taxon>
        <taxon>Metazoa</taxon>
        <taxon>Ecdysozoa</taxon>
        <taxon>Arthropoda</taxon>
        <taxon>Hexapoda</taxon>
        <taxon>Insecta</taxon>
        <taxon>Pterygota</taxon>
        <taxon>Neoptera</taxon>
        <taxon>Endopterygota</taxon>
        <taxon>Coleoptera</taxon>
        <taxon>Polyphaga</taxon>
        <taxon>Cucujiformia</taxon>
        <taxon>Coccinelloidea</taxon>
        <taxon>Coccinellidae</taxon>
        <taxon>Scymninae</taxon>
        <taxon>Scymnini</taxon>
        <taxon>Cryptolaemus</taxon>
    </lineage>
</organism>
<dbReference type="EMBL" id="JABFTP020000021">
    <property type="protein sequence ID" value="KAL3268773.1"/>
    <property type="molecule type" value="Genomic_DNA"/>
</dbReference>
<protein>
    <submittedName>
        <fullName evidence="1">Uncharacterized protein</fullName>
    </submittedName>
</protein>
<evidence type="ECO:0000313" key="1">
    <source>
        <dbReference type="EMBL" id="KAL3268773.1"/>
    </source>
</evidence>